<dbReference type="Gene3D" id="1.10.287.130">
    <property type="match status" value="1"/>
</dbReference>
<dbReference type="Pfam" id="PF14689">
    <property type="entry name" value="SPOB_a"/>
    <property type="match status" value="1"/>
</dbReference>
<evidence type="ECO:0000259" key="4">
    <source>
        <dbReference type="Pfam" id="PF14689"/>
    </source>
</evidence>
<evidence type="ECO:0000313" key="6">
    <source>
        <dbReference type="Proteomes" id="UP000663505"/>
    </source>
</evidence>
<dbReference type="SUPFAM" id="SSF55890">
    <property type="entry name" value="Sporulation response regulatory protein Spo0B"/>
    <property type="match status" value="1"/>
</dbReference>
<dbReference type="AlphaFoldDB" id="A0A9X7VVX1"/>
<dbReference type="RefSeq" id="WP_206655279.1">
    <property type="nucleotide sequence ID" value="NZ_CP071182.1"/>
</dbReference>
<proteinExistence type="predicted"/>
<dbReference type="InterPro" id="IPR039506">
    <property type="entry name" value="SPOB_a"/>
</dbReference>
<dbReference type="GO" id="GO:0000155">
    <property type="term" value="F:phosphorelay sensor kinase activity"/>
    <property type="evidence" value="ECO:0007669"/>
    <property type="project" value="InterPro"/>
</dbReference>
<protein>
    <submittedName>
        <fullName evidence="5">Spo0B domain-containing protein</fullName>
    </submittedName>
</protein>
<keyword evidence="3" id="KW-0418">Kinase</keyword>
<evidence type="ECO:0000313" key="5">
    <source>
        <dbReference type="EMBL" id="QSO45907.1"/>
    </source>
</evidence>
<dbReference type="KEGG" id="afx:JZ786_15330"/>
<feature type="domain" description="SpoOB alpha-helical" evidence="4">
    <location>
        <begin position="8"/>
        <end position="51"/>
    </location>
</feature>
<evidence type="ECO:0000256" key="3">
    <source>
        <dbReference type="ARBA" id="ARBA00022777"/>
    </source>
</evidence>
<gene>
    <name evidence="5" type="ORF">JZ786_15330</name>
</gene>
<reference evidence="5 6" key="1">
    <citation type="submission" date="2021-02" db="EMBL/GenBank/DDBJ databases">
        <title>Alicyclobacillus curvatus sp. nov. and Alicyclobacillus mengziensis sp. nov., two acidophilic bacteria isolated from acid mine drainage.</title>
        <authorList>
            <person name="Huang Y."/>
        </authorList>
    </citation>
    <scope>NUCLEOTIDE SEQUENCE [LARGE SCALE GENOMIC DNA]</scope>
    <source>
        <strain evidence="5 6">S30H14</strain>
    </source>
</reference>
<evidence type="ECO:0000256" key="1">
    <source>
        <dbReference type="ARBA" id="ARBA00022553"/>
    </source>
</evidence>
<keyword evidence="2" id="KW-0808">Transferase</keyword>
<name>A0A9X7VVX1_9BACL</name>
<accession>A0A9X7VVX1</accession>
<evidence type="ECO:0000256" key="2">
    <source>
        <dbReference type="ARBA" id="ARBA00022679"/>
    </source>
</evidence>
<organism evidence="5 6">
    <name type="scientific">Alicyclobacillus mengziensis</name>
    <dbReference type="NCBI Taxonomy" id="2931921"/>
    <lineage>
        <taxon>Bacteria</taxon>
        <taxon>Bacillati</taxon>
        <taxon>Bacillota</taxon>
        <taxon>Bacilli</taxon>
        <taxon>Bacillales</taxon>
        <taxon>Alicyclobacillaceae</taxon>
        <taxon>Alicyclobacillus</taxon>
    </lineage>
</organism>
<sequence length="172" mass="19802">MSQSPWSAFQSHRHDIQNYLQLMKAYLQLGKPDRASIAIDECSDWLASLSALQNSLSETEYELFWTAASCSHLRIRIEDLQTSLARHMLCDALVWLDEWTVEHNIKYIIVEVSVFQTGDEALQEDPRAAGDKWRLTVETSEGTRWQLPTDVTFPNGWSAVVEIVPRTSREEF</sequence>
<keyword evidence="1" id="KW-0597">Phosphoprotein</keyword>
<keyword evidence="6" id="KW-1185">Reference proteome</keyword>
<dbReference type="InterPro" id="IPR016120">
    <property type="entry name" value="Sig_transdc_His_kin_SpoOB"/>
</dbReference>
<dbReference type="EMBL" id="CP071182">
    <property type="protein sequence ID" value="QSO45907.1"/>
    <property type="molecule type" value="Genomic_DNA"/>
</dbReference>
<dbReference type="Proteomes" id="UP000663505">
    <property type="component" value="Chromosome"/>
</dbReference>